<keyword evidence="4" id="KW-1185">Reference proteome</keyword>
<evidence type="ECO:0000313" key="4">
    <source>
        <dbReference type="Proteomes" id="UP000291144"/>
    </source>
</evidence>
<name>A0A4R0JSN7_9ACTN</name>
<dbReference type="Pfam" id="PF10128">
    <property type="entry name" value="OpcA_G6PD_assem"/>
    <property type="match status" value="1"/>
</dbReference>
<dbReference type="AlphaFoldDB" id="A0A4R0JSN7"/>
<evidence type="ECO:0008006" key="5">
    <source>
        <dbReference type="Google" id="ProtNLM"/>
    </source>
</evidence>
<dbReference type="PANTHER" id="PTHR38658">
    <property type="entry name" value="OXPP CYCLE PROTEIN OPCA-RELATED"/>
    <property type="match status" value="1"/>
</dbReference>
<evidence type="ECO:0000259" key="2">
    <source>
        <dbReference type="Pfam" id="PF20171"/>
    </source>
</evidence>
<dbReference type="InterPro" id="IPR046802">
    <property type="entry name" value="OpcA_G6PD_C"/>
</dbReference>
<protein>
    <recommendedName>
        <fullName evidence="5">Glucose-6-phosphate dehydrogenase</fullName>
    </recommendedName>
</protein>
<dbReference type="PANTHER" id="PTHR38658:SF1">
    <property type="entry name" value="OXPP CYCLE PROTEIN OPCA-RELATED"/>
    <property type="match status" value="1"/>
</dbReference>
<comment type="caution">
    <text evidence="3">The sequence shown here is derived from an EMBL/GenBank/DDBJ whole genome shotgun (WGS) entry which is preliminary data.</text>
</comment>
<gene>
    <name evidence="3" type="ORF">E0H73_41890</name>
</gene>
<organism evidence="3 4">
    <name type="scientific">Kribbella pittospori</name>
    <dbReference type="NCBI Taxonomy" id="722689"/>
    <lineage>
        <taxon>Bacteria</taxon>
        <taxon>Bacillati</taxon>
        <taxon>Actinomycetota</taxon>
        <taxon>Actinomycetes</taxon>
        <taxon>Propionibacteriales</taxon>
        <taxon>Kribbellaceae</taxon>
        <taxon>Kribbella</taxon>
    </lineage>
</organism>
<dbReference type="InterPro" id="IPR046801">
    <property type="entry name" value="OpcA_G6PD_N"/>
</dbReference>
<dbReference type="InterPro" id="IPR004555">
    <property type="entry name" value="G6PDH_assembly_OpcA"/>
</dbReference>
<reference evidence="3 4" key="1">
    <citation type="submission" date="2019-02" db="EMBL/GenBank/DDBJ databases">
        <title>Kribbella capetownensis sp. nov. and Kribbella speibonae sp. nov., isolated from soil.</title>
        <authorList>
            <person name="Curtis S.M."/>
            <person name="Norton I."/>
            <person name="Everest G.J."/>
            <person name="Meyers P.R."/>
        </authorList>
    </citation>
    <scope>NUCLEOTIDE SEQUENCE [LARGE SCALE GENOMIC DNA]</scope>
    <source>
        <strain evidence="3 4">NRRL B-24813</strain>
    </source>
</reference>
<feature type="domain" description="Glucose-6-phosphate dehydrogenase assembly protein OpcA C-terminal" evidence="2">
    <location>
        <begin position="183"/>
        <end position="324"/>
    </location>
</feature>
<dbReference type="Pfam" id="PF20171">
    <property type="entry name" value="OpcA_G6PD_C"/>
    <property type="match status" value="1"/>
</dbReference>
<evidence type="ECO:0000313" key="3">
    <source>
        <dbReference type="EMBL" id="TCC50383.1"/>
    </source>
</evidence>
<evidence type="ECO:0000259" key="1">
    <source>
        <dbReference type="Pfam" id="PF10128"/>
    </source>
</evidence>
<sequence>MVDQMNEGVVIGSWTARDTDVEIVDAAIRHLRAGHERGASRTAVWTVIAVIDDDETQVGPVVEVLRELAVGVAVYPLVISALADEPPGIDARVTLRAVERSEGDTDCIEDVFVRVRGAATQHLDAVVLPFTMPGLPVAVWLPGRLPQKDEPLPSKADLVLVETARPGSPPLVDVRATSRLFPLSDLSWHQLQSWRQLLSSLFVGREFSQFLDDVQRIDVEGEDGFRLLMAGWLVGRLRVRPDVCFLAGLETPGASVQIRARQGATAASFLAAQGSEGSRVDAYAAIDDGPAYQRTVLMPTYSVARLIERALGEPARDTVWEEAVVSAVELAERHPGTG</sequence>
<dbReference type="EMBL" id="SJKB01000025">
    <property type="protein sequence ID" value="TCC50383.1"/>
    <property type="molecule type" value="Genomic_DNA"/>
</dbReference>
<feature type="domain" description="Glucose-6-phosphate dehydrogenase assembly protein OpcA N-terminal" evidence="1">
    <location>
        <begin position="81"/>
        <end position="154"/>
    </location>
</feature>
<dbReference type="Proteomes" id="UP000291144">
    <property type="component" value="Unassembled WGS sequence"/>
</dbReference>
<proteinExistence type="predicted"/>
<accession>A0A4R0JSN7</accession>